<feature type="compositionally biased region" description="Basic residues" evidence="2">
    <location>
        <begin position="156"/>
        <end position="165"/>
    </location>
</feature>
<dbReference type="CDD" id="cd00165">
    <property type="entry name" value="S4"/>
    <property type="match status" value="1"/>
</dbReference>
<dbReference type="SUPFAM" id="SSF55174">
    <property type="entry name" value="Alpha-L RNA-binding motif"/>
    <property type="match status" value="1"/>
</dbReference>
<keyword evidence="1" id="KW-0694">RNA-binding</keyword>
<dbReference type="Pfam" id="PF13275">
    <property type="entry name" value="S4_2"/>
    <property type="match status" value="1"/>
</dbReference>
<evidence type="ECO:0000256" key="1">
    <source>
        <dbReference type="PROSITE-ProRule" id="PRU00182"/>
    </source>
</evidence>
<sequence>MSDSYLVIELNHQPVELCKLLKIANFVSGGGEAKVVISEGYVLLNGEVEYQKRKKVYHEDVIEFNGEVVQLLINEELSEVEPIAEDIEESLTEGIAQGKTKGAIESTSEQNHYPSTTKTAQQKSKSKSKSKSKPVTQAKKEKGNFIPMSQDDHVKVPRKRKPISF</sequence>
<dbReference type="OrthoDB" id="9802835at2"/>
<dbReference type="Proteomes" id="UP000321822">
    <property type="component" value="Unassembled WGS sequence"/>
</dbReference>
<dbReference type="Gene3D" id="3.10.290.10">
    <property type="entry name" value="RNA-binding S4 domain"/>
    <property type="match status" value="1"/>
</dbReference>
<dbReference type="InterPro" id="IPR036986">
    <property type="entry name" value="S4_RNA-bd_sf"/>
</dbReference>
<dbReference type="PROSITE" id="PS50889">
    <property type="entry name" value="S4"/>
    <property type="match status" value="1"/>
</dbReference>
<dbReference type="RefSeq" id="WP_146787662.1">
    <property type="nucleotide sequence ID" value="NZ_VOLT01000005.1"/>
</dbReference>
<dbReference type="GO" id="GO:0003723">
    <property type="term" value="F:RNA binding"/>
    <property type="evidence" value="ECO:0007669"/>
    <property type="project" value="UniProtKB-KW"/>
</dbReference>
<keyword evidence="4" id="KW-1185">Reference proteome</keyword>
<feature type="compositionally biased region" description="Polar residues" evidence="2">
    <location>
        <begin position="105"/>
        <end position="122"/>
    </location>
</feature>
<protein>
    <submittedName>
        <fullName evidence="3">RNA-binding S4 domain-containing protein</fullName>
    </submittedName>
</protein>
<evidence type="ECO:0000256" key="2">
    <source>
        <dbReference type="SAM" id="MobiDB-lite"/>
    </source>
</evidence>
<dbReference type="AlphaFoldDB" id="A0A5C6QG49"/>
<gene>
    <name evidence="3" type="ORF">ESZ36_11010</name>
</gene>
<accession>A0A5C6QG49</accession>
<proteinExistence type="predicted"/>
<name>A0A5C6QG49_9GAMM</name>
<dbReference type="EMBL" id="VOLT01000005">
    <property type="protein sequence ID" value="TWX67829.1"/>
    <property type="molecule type" value="Genomic_DNA"/>
</dbReference>
<comment type="caution">
    <text evidence="3">The sequence shown here is derived from an EMBL/GenBank/DDBJ whole genome shotgun (WGS) entry which is preliminary data.</text>
</comment>
<feature type="region of interest" description="Disordered" evidence="2">
    <location>
        <begin position="88"/>
        <end position="165"/>
    </location>
</feature>
<evidence type="ECO:0000313" key="4">
    <source>
        <dbReference type="Proteomes" id="UP000321822"/>
    </source>
</evidence>
<reference evidence="3 4" key="1">
    <citation type="submission" date="2019-07" db="EMBL/GenBank/DDBJ databases">
        <title>Genomes of sea-ice associated Colwellia species.</title>
        <authorList>
            <person name="Bowman J.P."/>
        </authorList>
    </citation>
    <scope>NUCLEOTIDE SEQUENCE [LARGE SCALE GENOMIC DNA]</scope>
    <source>
        <strain evidence="3 4">ACAM 459</strain>
    </source>
</reference>
<evidence type="ECO:0000313" key="3">
    <source>
        <dbReference type="EMBL" id="TWX67829.1"/>
    </source>
</evidence>
<organism evidence="3 4">
    <name type="scientific">Colwellia demingiae</name>
    <dbReference type="NCBI Taxonomy" id="89401"/>
    <lineage>
        <taxon>Bacteria</taxon>
        <taxon>Pseudomonadati</taxon>
        <taxon>Pseudomonadota</taxon>
        <taxon>Gammaproteobacteria</taxon>
        <taxon>Alteromonadales</taxon>
        <taxon>Colwelliaceae</taxon>
        <taxon>Colwellia</taxon>
    </lineage>
</organism>